<comment type="caution">
    <text evidence="2">The sequence shown here is derived from an EMBL/GenBank/DDBJ whole genome shotgun (WGS) entry which is preliminary data.</text>
</comment>
<protein>
    <submittedName>
        <fullName evidence="2">Crotonase/enoyl-CoA hydratase family protein</fullName>
    </submittedName>
</protein>
<dbReference type="NCBIfam" id="NF006452">
    <property type="entry name" value="PRK08788.1"/>
    <property type="match status" value="1"/>
</dbReference>
<gene>
    <name evidence="2" type="ORF">JAY77_21935</name>
</gene>
<dbReference type="GO" id="GO:0006635">
    <property type="term" value="P:fatty acid beta-oxidation"/>
    <property type="evidence" value="ECO:0007669"/>
    <property type="project" value="TreeGrafter"/>
</dbReference>
<dbReference type="PANTHER" id="PTHR11941">
    <property type="entry name" value="ENOYL-COA HYDRATASE-RELATED"/>
    <property type="match status" value="1"/>
</dbReference>
<accession>A0A9E4NNM8</accession>
<dbReference type="SUPFAM" id="SSF52096">
    <property type="entry name" value="ClpP/crotonase"/>
    <property type="match status" value="1"/>
</dbReference>
<name>A0A9E4NNM8_9GAMM</name>
<evidence type="ECO:0000313" key="3">
    <source>
        <dbReference type="Proteomes" id="UP000886674"/>
    </source>
</evidence>
<proteinExistence type="inferred from homology"/>
<evidence type="ECO:0000256" key="1">
    <source>
        <dbReference type="ARBA" id="ARBA00005254"/>
    </source>
</evidence>
<sequence length="302" mass="33621">METVNLASINQKPSLEQATLHLNASLGTAVFRMQPHPRPCFTPTLLDDIRAFQSHMTQTIRVDYQTKGHSDWKYIVFASGDEQTFNLGGDLALFVELIEQRDREKLMDYATACIDGAYGFHTHLGQPVTTIALVEGNAQGGGFEAALSCNVIIAERGTHLGFPEVLFNMFPGMGAYSFLSRRVGTSLAERLIYSGDLYTAETLYDLGVIDILADEGAGEIALSNYIRTAQRRTNALKLLRHVRQNYNSVPYEELLGITTQWVDAALNLRQNEINVMQRLVRAQNKRAAKLAEPPQNSLRQAT</sequence>
<dbReference type="AlphaFoldDB" id="A0A9E4NNM8"/>
<dbReference type="Proteomes" id="UP000886674">
    <property type="component" value="Unassembled WGS sequence"/>
</dbReference>
<dbReference type="CDD" id="cd06558">
    <property type="entry name" value="crotonase-like"/>
    <property type="match status" value="1"/>
</dbReference>
<dbReference type="Gene3D" id="6.20.390.30">
    <property type="match status" value="1"/>
</dbReference>
<dbReference type="InterPro" id="IPR001753">
    <property type="entry name" value="Enoyl-CoA_hydra/iso"/>
</dbReference>
<reference evidence="2" key="1">
    <citation type="journal article" date="2021" name="Proc. Natl. Acad. Sci. U.S.A.">
        <title>Global biogeography of chemosynthetic symbionts reveals both localized and globally distributed symbiont groups. .</title>
        <authorList>
            <person name="Osvatic J.T."/>
            <person name="Wilkins L.G.E."/>
            <person name="Leibrecht L."/>
            <person name="Leray M."/>
            <person name="Zauner S."/>
            <person name="Polzin J."/>
            <person name="Camacho Y."/>
            <person name="Gros O."/>
            <person name="van Gils J.A."/>
            <person name="Eisen J.A."/>
            <person name="Petersen J.M."/>
            <person name="Yuen B."/>
        </authorList>
    </citation>
    <scope>NUCLEOTIDE SEQUENCE</scope>
    <source>
        <strain evidence="2">MAGclacostrist055</strain>
    </source>
</reference>
<dbReference type="Gene3D" id="3.90.226.10">
    <property type="entry name" value="2-enoyl-CoA Hydratase, Chain A, domain 1"/>
    <property type="match status" value="1"/>
</dbReference>
<evidence type="ECO:0000313" key="2">
    <source>
        <dbReference type="EMBL" id="MCG7980794.1"/>
    </source>
</evidence>
<dbReference type="InterPro" id="IPR029045">
    <property type="entry name" value="ClpP/crotonase-like_dom_sf"/>
</dbReference>
<organism evidence="2 3">
    <name type="scientific">Candidatus Thiodiazotropha taylori</name>
    <dbReference type="NCBI Taxonomy" id="2792791"/>
    <lineage>
        <taxon>Bacteria</taxon>
        <taxon>Pseudomonadati</taxon>
        <taxon>Pseudomonadota</taxon>
        <taxon>Gammaproteobacteria</taxon>
        <taxon>Chromatiales</taxon>
        <taxon>Sedimenticolaceae</taxon>
        <taxon>Candidatus Thiodiazotropha</taxon>
    </lineage>
</organism>
<dbReference type="GO" id="GO:0003824">
    <property type="term" value="F:catalytic activity"/>
    <property type="evidence" value="ECO:0007669"/>
    <property type="project" value="UniProtKB-ARBA"/>
</dbReference>
<dbReference type="EMBL" id="JAEPCR010000154">
    <property type="protein sequence ID" value="MCG7980794.1"/>
    <property type="molecule type" value="Genomic_DNA"/>
</dbReference>
<dbReference type="PANTHER" id="PTHR11941:SF54">
    <property type="entry name" value="ENOYL-COA HYDRATASE, MITOCHONDRIAL"/>
    <property type="match status" value="1"/>
</dbReference>
<comment type="similarity">
    <text evidence="1">Belongs to the enoyl-CoA hydratase/isomerase family.</text>
</comment>
<dbReference type="Pfam" id="PF00378">
    <property type="entry name" value="ECH_1"/>
    <property type="match status" value="1"/>
</dbReference>